<dbReference type="RefSeq" id="WP_191828434.1">
    <property type="nucleotide sequence ID" value="NZ_JACYHB010000004.1"/>
</dbReference>
<sequence length="499" mass="50813">MRRTGATRSALAADPAFAVETAPAAGAAPVGLAGTVSSDLGDGRYEAARRGLAVSGVVPPDRPARVVQVCDAAGVLAALDHASAAGLGVTIRSGGHSTAFTALRDGALALDVSGLDDVSIDHATGTAIVGPGTTSLALAEALAGTGLAFPVGHRASVGLGGFLLAGGNGWNQGAWGSACESVLGAQVVLADGRRTSLDAQTDAEAFAVLRGAGPAFPAVVTAFRLRLWPEPTVRRRTARFRVDVRTALSDLAAAGRWADAFAADLAPEVELTLVLSPGEREEPPVVVASVTAFGRDGDHAEELLAPLGRCGPVEQTTLAPSTTSIPDLLRVDTTPTGTGSVAQQTWTRAGYAEVLPRLARPLAAAPSPLSSVLVSSASYRRAAAPATEPLHRPRGTLTVAAYSTWVPGVDDAANLAWPTAVVEPLADVVTGHYVGELDLRATPERIGRCWEPGGLARVAAVRARLDPAGGLVPPPGWPAVVGPPCSAVETAPHHQERTP</sequence>
<dbReference type="InterPro" id="IPR036318">
    <property type="entry name" value="FAD-bd_PCMH-like_sf"/>
</dbReference>
<dbReference type="PROSITE" id="PS51387">
    <property type="entry name" value="FAD_PCMH"/>
    <property type="match status" value="1"/>
</dbReference>
<reference evidence="7" key="2">
    <citation type="submission" date="2020-09" db="EMBL/GenBank/DDBJ databases">
        <authorList>
            <person name="Yu Y."/>
        </authorList>
    </citation>
    <scope>NUCLEOTIDE SEQUENCE</scope>
    <source>
        <strain evidence="7">KCTC 49039</strain>
    </source>
</reference>
<keyword evidence="4" id="KW-0274">FAD</keyword>
<dbReference type="SUPFAM" id="SSF56176">
    <property type="entry name" value="FAD-binding/transporter-associated domain-like"/>
    <property type="match status" value="1"/>
</dbReference>
<proteinExistence type="inferred from homology"/>
<accession>A0A927G9K4</accession>
<evidence type="ECO:0000256" key="1">
    <source>
        <dbReference type="ARBA" id="ARBA00001974"/>
    </source>
</evidence>
<evidence type="ECO:0000256" key="2">
    <source>
        <dbReference type="ARBA" id="ARBA00005466"/>
    </source>
</evidence>
<dbReference type="Proteomes" id="UP000610846">
    <property type="component" value="Unassembled WGS sequence"/>
</dbReference>
<feature type="domain" description="FAD-binding PCMH-type" evidence="6">
    <location>
        <begin position="59"/>
        <end position="230"/>
    </location>
</feature>
<keyword evidence="5" id="KW-0560">Oxidoreductase</keyword>
<keyword evidence="3" id="KW-0285">Flavoprotein</keyword>
<dbReference type="Gene3D" id="3.40.462.20">
    <property type="match status" value="1"/>
</dbReference>
<evidence type="ECO:0000256" key="3">
    <source>
        <dbReference type="ARBA" id="ARBA00022630"/>
    </source>
</evidence>
<dbReference type="Gene3D" id="3.30.465.10">
    <property type="match status" value="1"/>
</dbReference>
<name>A0A927G9K4_9MICO</name>
<keyword evidence="8" id="KW-1185">Reference proteome</keyword>
<dbReference type="GO" id="GO:0016491">
    <property type="term" value="F:oxidoreductase activity"/>
    <property type="evidence" value="ECO:0007669"/>
    <property type="project" value="UniProtKB-KW"/>
</dbReference>
<dbReference type="InterPro" id="IPR050416">
    <property type="entry name" value="FAD-linked_Oxidoreductase"/>
</dbReference>
<dbReference type="InterPro" id="IPR016169">
    <property type="entry name" value="FAD-bd_PCMH_sub2"/>
</dbReference>
<reference evidence="7" key="1">
    <citation type="journal article" date="2018" name="Curr. Microbiol.">
        <title>Cellulosimicrobium arenosum sp. nov., Isolated from Marine Sediment Sand.</title>
        <authorList>
            <person name="Oh M."/>
            <person name="Kim J.H."/>
            <person name="Yoon J.H."/>
            <person name="Schumann P."/>
            <person name="Kim W."/>
        </authorList>
    </citation>
    <scope>NUCLEOTIDE SEQUENCE</scope>
    <source>
        <strain evidence="7">KCTC 49039</strain>
    </source>
</reference>
<dbReference type="InterPro" id="IPR016167">
    <property type="entry name" value="FAD-bd_PCMH_sub1"/>
</dbReference>
<evidence type="ECO:0000313" key="8">
    <source>
        <dbReference type="Proteomes" id="UP000610846"/>
    </source>
</evidence>
<evidence type="ECO:0000256" key="5">
    <source>
        <dbReference type="ARBA" id="ARBA00023002"/>
    </source>
</evidence>
<gene>
    <name evidence="7" type="ORF">IF651_07350</name>
</gene>
<comment type="cofactor">
    <cofactor evidence="1">
        <name>FAD</name>
        <dbReference type="ChEBI" id="CHEBI:57692"/>
    </cofactor>
</comment>
<dbReference type="PANTHER" id="PTHR42973">
    <property type="entry name" value="BINDING OXIDOREDUCTASE, PUTATIVE (AFU_ORTHOLOGUE AFUA_1G17690)-RELATED"/>
    <property type="match status" value="1"/>
</dbReference>
<comment type="caution">
    <text evidence="7">The sequence shown here is derived from an EMBL/GenBank/DDBJ whole genome shotgun (WGS) entry which is preliminary data.</text>
</comment>
<protein>
    <submittedName>
        <fullName evidence="7">FAD-binding oxidoreductase</fullName>
    </submittedName>
</protein>
<dbReference type="Pfam" id="PF01565">
    <property type="entry name" value="FAD_binding_4"/>
    <property type="match status" value="1"/>
</dbReference>
<dbReference type="PANTHER" id="PTHR42973:SF39">
    <property type="entry name" value="FAD-BINDING PCMH-TYPE DOMAIN-CONTAINING PROTEIN"/>
    <property type="match status" value="1"/>
</dbReference>
<evidence type="ECO:0000259" key="6">
    <source>
        <dbReference type="PROSITE" id="PS51387"/>
    </source>
</evidence>
<evidence type="ECO:0000313" key="7">
    <source>
        <dbReference type="EMBL" id="MBD8078870.1"/>
    </source>
</evidence>
<dbReference type="EMBL" id="JACYHB010000004">
    <property type="protein sequence ID" value="MBD8078870.1"/>
    <property type="molecule type" value="Genomic_DNA"/>
</dbReference>
<dbReference type="Gene3D" id="3.30.43.10">
    <property type="entry name" value="Uridine Diphospho-n-acetylenolpyruvylglucosamine Reductase, domain 2"/>
    <property type="match status" value="1"/>
</dbReference>
<dbReference type="InterPro" id="IPR006094">
    <property type="entry name" value="Oxid_FAD_bind_N"/>
</dbReference>
<evidence type="ECO:0000256" key="4">
    <source>
        <dbReference type="ARBA" id="ARBA00022827"/>
    </source>
</evidence>
<dbReference type="InterPro" id="IPR016166">
    <property type="entry name" value="FAD-bd_PCMH"/>
</dbReference>
<comment type="similarity">
    <text evidence="2">Belongs to the oxygen-dependent FAD-linked oxidoreductase family.</text>
</comment>
<dbReference type="AlphaFoldDB" id="A0A927G9K4"/>
<dbReference type="GO" id="GO:0071949">
    <property type="term" value="F:FAD binding"/>
    <property type="evidence" value="ECO:0007669"/>
    <property type="project" value="InterPro"/>
</dbReference>
<organism evidence="7 8">
    <name type="scientific">Cellulosimicrobium arenosum</name>
    <dbReference type="NCBI Taxonomy" id="2708133"/>
    <lineage>
        <taxon>Bacteria</taxon>
        <taxon>Bacillati</taxon>
        <taxon>Actinomycetota</taxon>
        <taxon>Actinomycetes</taxon>
        <taxon>Micrococcales</taxon>
        <taxon>Promicromonosporaceae</taxon>
        <taxon>Cellulosimicrobium</taxon>
    </lineage>
</organism>